<gene>
    <name evidence="1" type="ORF">GS441_17825</name>
    <name evidence="2" type="ORF">GS882_26640</name>
    <name evidence="3" type="ORF">GS947_00275</name>
</gene>
<dbReference type="Gene3D" id="3.30.870.10">
    <property type="entry name" value="Endonuclease Chain A"/>
    <property type="match status" value="1"/>
</dbReference>
<dbReference type="AlphaFoldDB" id="A0A9Q4ZS50"/>
<dbReference type="Proteomes" id="UP000808906">
    <property type="component" value="Unassembled WGS sequence"/>
</dbReference>
<dbReference type="EMBL" id="WVDC01000001">
    <property type="protein sequence ID" value="NKW40088.1"/>
    <property type="molecule type" value="Genomic_DNA"/>
</dbReference>
<dbReference type="RefSeq" id="WP_139809645.1">
    <property type="nucleotide sequence ID" value="NZ_CP095477.1"/>
</dbReference>
<comment type="caution">
    <text evidence="2">The sequence shown here is derived from an EMBL/GenBank/DDBJ whole genome shotgun (WGS) entry which is preliminary data.</text>
</comment>
<organism evidence="2 4">
    <name type="scientific">Rhodococcus hoagii</name>
    <name type="common">Corynebacterium equii</name>
    <dbReference type="NCBI Taxonomy" id="43767"/>
    <lineage>
        <taxon>Bacteria</taxon>
        <taxon>Bacillati</taxon>
        <taxon>Actinomycetota</taxon>
        <taxon>Actinomycetes</taxon>
        <taxon>Mycobacteriales</taxon>
        <taxon>Nocardiaceae</taxon>
        <taxon>Prescottella</taxon>
    </lineage>
</organism>
<dbReference type="InterPro" id="IPR059166">
    <property type="entry name" value="PLD-like_cat"/>
</dbReference>
<reference evidence="1" key="1">
    <citation type="submission" date="2019-11" db="EMBL/GenBank/DDBJ databases">
        <title>Spread of Macrolides and rifampicin resistant Rhodococcus equi in clinical isolates in the USA.</title>
        <authorList>
            <person name="Alvarez-Narvaez S."/>
            <person name="Huber L."/>
            <person name="Cohen N.D."/>
            <person name="Slovis N."/>
            <person name="Greiter M."/>
            <person name="Giguere S."/>
            <person name="Hart K."/>
        </authorList>
    </citation>
    <scope>NUCLEOTIDE SEQUENCE</scope>
    <source>
        <strain evidence="1">Lh_17</strain>
    </source>
</reference>
<dbReference type="EMBL" id="WVBC01000034">
    <property type="protein sequence ID" value="NKT81651.1"/>
    <property type="molecule type" value="Genomic_DNA"/>
</dbReference>
<evidence type="ECO:0008006" key="5">
    <source>
        <dbReference type="Google" id="ProtNLM"/>
    </source>
</evidence>
<dbReference type="CDD" id="cd09176">
    <property type="entry name" value="PLDc_unchar6"/>
    <property type="match status" value="1"/>
</dbReference>
<name>A0A9Q4ZS50_RHOHA</name>
<sequence length="584" mass="62676">MLTPDNRATFLEQLRPGAGRRLDHLVGTTFTVDLESALMPPLGFAEYGDSRDPLAMLAAVHSSIANIDLFHQCGQVKVPSTPSALMEFLAPSLHAVRPTRGGLFHPKLWLARYVDQDGEPSYRLLIQSRNLTPDASWDLVAAFDGWHGTRREKANTPLRNLLHYLAADGTTVSPLDANRVERINALADAIRYAQWELPDDAKSLDFHVLGVPGNKTRLDFSGTRHLVVSPFLTDDGLDHVCPENTKRLAVVSRPEAFDQLDPDSAQFIDQAYILDPNAGIPDPESTGSVLSGLHAKAYVVEYANQTRLFLGSANATGPAFTRNVEVLVEMTVRSTAFGIDTLLGDKGMAPILLPYDAEGGAARDPDEDAKKELANVLRTLAAVPITATVVPDADRFDLLLGTDRPLDVPDGFVLAIGLTTRPGNNIRIDAGTDLDHHIRRLSLVEITPFVTLTVTSPEGLVASTVVVATLVGDPPERLDEVIAAQLKSPEDFLKLIALLLSVQGIHGGTGASWLAAASGGAAGDAASGVLEVLLQALARGDGDLEAIGRIVDRLDGRDVLPDGFGELWRAVEDASKALQEGVTR</sequence>
<dbReference type="Proteomes" id="UP000603463">
    <property type="component" value="Unassembled WGS sequence"/>
</dbReference>
<evidence type="ECO:0000313" key="3">
    <source>
        <dbReference type="EMBL" id="NKW40088.1"/>
    </source>
</evidence>
<evidence type="ECO:0000313" key="2">
    <source>
        <dbReference type="EMBL" id="NKT81651.1"/>
    </source>
</evidence>
<accession>A0A9Q4ZS50</accession>
<dbReference type="EMBL" id="WUXR01000008">
    <property type="protein sequence ID" value="MBM4567236.1"/>
    <property type="molecule type" value="Genomic_DNA"/>
</dbReference>
<evidence type="ECO:0000313" key="4">
    <source>
        <dbReference type="Proteomes" id="UP000603463"/>
    </source>
</evidence>
<reference evidence="2" key="2">
    <citation type="journal article" date="2020" name="Environ. Microbiol.">
        <title>The novel and transferable erm(51) gene confers Macrolides, Lincosamides, and Streptogramins B (MLSB) resistance to clonal Rhodococcus equi in the environment.</title>
        <authorList>
            <person name="Huber L."/>
            <person name="Giguere S."/>
            <person name="Slovis N.M."/>
            <person name="Alvarez-Narvaez S."/>
            <person name="Hart K.A."/>
            <person name="Greiter M."/>
            <person name="Morris E.R.A."/>
            <person name="Cohen N.D."/>
        </authorList>
    </citation>
    <scope>NUCLEOTIDE SEQUENCE</scope>
    <source>
        <strain evidence="2">Lh_116_1</strain>
        <strain evidence="3">Lh_16_1</strain>
    </source>
</reference>
<dbReference type="Proteomes" id="UP000608063">
    <property type="component" value="Unassembled WGS sequence"/>
</dbReference>
<evidence type="ECO:0000313" key="1">
    <source>
        <dbReference type="EMBL" id="MBM4567236.1"/>
    </source>
</evidence>
<proteinExistence type="predicted"/>
<protein>
    <recommendedName>
        <fullName evidence="5">PLD phosphodiesterase domain-containing protein</fullName>
    </recommendedName>
</protein>